<reference evidence="3 4" key="1">
    <citation type="journal article" date="2014" name="Int. J. Syst. Evol. Microbiol.">
        <title>Complete genome sequence of Corynebacterium casei LMG S-19264T (=DSM 44701T), isolated from a smear-ripened cheese.</title>
        <authorList>
            <consortium name="US DOE Joint Genome Institute (JGI-PGF)"/>
            <person name="Walter F."/>
            <person name="Albersmeier A."/>
            <person name="Kalinowski J."/>
            <person name="Ruckert C."/>
        </authorList>
    </citation>
    <scope>NUCLEOTIDE SEQUENCE [LARGE SCALE GENOMIC DNA]</scope>
    <source>
        <strain evidence="3 4">CGMCC 1.12976</strain>
    </source>
</reference>
<dbReference type="EMBL" id="BMGP01000007">
    <property type="protein sequence ID" value="GGF38375.1"/>
    <property type="molecule type" value="Genomic_DNA"/>
</dbReference>
<dbReference type="InterPro" id="IPR050807">
    <property type="entry name" value="TransReg_Diox_bact_type"/>
</dbReference>
<dbReference type="PANTHER" id="PTHR46797:SF1">
    <property type="entry name" value="METHYLPHOSPHONATE SYNTHASE"/>
    <property type="match status" value="1"/>
</dbReference>
<sequence length="243" mass="26009">MSATTEALDPQTRQLGAAIRAMRLSKSLTLVELARLANLSHPFLSQLERGHARPSMSSLERIARALETSQLDLLAEGAGGGQSGAAEGLAHAATSTEARVATKVLAAEGTRGPYAEGEGRLLVDARAKFQPMEFRGANGSFGDFYRHAEDEFVTVIEGDIVVDLEVGGLHSLAAGDSLYFIGGTPHRWRSFDGSPYRMLIVKQRFFAGENGEPPHVTLWSRAATEASFAPIPSFEASAEAPKK</sequence>
<accession>A0A917BGM6</accession>
<gene>
    <name evidence="3" type="ORF">GCM10011399_34090</name>
</gene>
<dbReference type="GO" id="GO:0005829">
    <property type="term" value="C:cytosol"/>
    <property type="evidence" value="ECO:0007669"/>
    <property type="project" value="TreeGrafter"/>
</dbReference>
<dbReference type="PANTHER" id="PTHR46797">
    <property type="entry name" value="HTH-TYPE TRANSCRIPTIONAL REGULATOR"/>
    <property type="match status" value="1"/>
</dbReference>
<proteinExistence type="predicted"/>
<dbReference type="RefSeq" id="WP_188680496.1">
    <property type="nucleotide sequence ID" value="NZ_BMGP01000007.1"/>
</dbReference>
<dbReference type="Gene3D" id="2.60.120.10">
    <property type="entry name" value="Jelly Rolls"/>
    <property type="match status" value="1"/>
</dbReference>
<keyword evidence="1" id="KW-0238">DNA-binding</keyword>
<dbReference type="Pfam" id="PF07883">
    <property type="entry name" value="Cupin_2"/>
    <property type="match status" value="1"/>
</dbReference>
<dbReference type="GO" id="GO:0003677">
    <property type="term" value="F:DNA binding"/>
    <property type="evidence" value="ECO:0007669"/>
    <property type="project" value="UniProtKB-KW"/>
</dbReference>
<dbReference type="PROSITE" id="PS50943">
    <property type="entry name" value="HTH_CROC1"/>
    <property type="match status" value="1"/>
</dbReference>
<dbReference type="InterPro" id="IPR010982">
    <property type="entry name" value="Lambda_DNA-bd_dom_sf"/>
</dbReference>
<dbReference type="GO" id="GO:0003700">
    <property type="term" value="F:DNA-binding transcription factor activity"/>
    <property type="evidence" value="ECO:0007669"/>
    <property type="project" value="TreeGrafter"/>
</dbReference>
<protein>
    <submittedName>
        <fullName evidence="3">XRE family transcriptional regulator</fullName>
    </submittedName>
</protein>
<dbReference type="Proteomes" id="UP000598775">
    <property type="component" value="Unassembled WGS sequence"/>
</dbReference>
<dbReference type="SUPFAM" id="SSF51182">
    <property type="entry name" value="RmlC-like cupins"/>
    <property type="match status" value="1"/>
</dbReference>
<dbReference type="Gene3D" id="1.10.260.40">
    <property type="entry name" value="lambda repressor-like DNA-binding domains"/>
    <property type="match status" value="1"/>
</dbReference>
<dbReference type="InterPro" id="IPR011051">
    <property type="entry name" value="RmlC_Cupin_sf"/>
</dbReference>
<evidence type="ECO:0000256" key="1">
    <source>
        <dbReference type="ARBA" id="ARBA00023125"/>
    </source>
</evidence>
<organism evidence="3 4">
    <name type="scientific">Subtercola lobariae</name>
    <dbReference type="NCBI Taxonomy" id="1588641"/>
    <lineage>
        <taxon>Bacteria</taxon>
        <taxon>Bacillati</taxon>
        <taxon>Actinomycetota</taxon>
        <taxon>Actinomycetes</taxon>
        <taxon>Micrococcales</taxon>
        <taxon>Microbacteriaceae</taxon>
        <taxon>Subtercola</taxon>
    </lineage>
</organism>
<dbReference type="InterPro" id="IPR001387">
    <property type="entry name" value="Cro/C1-type_HTH"/>
</dbReference>
<dbReference type="InterPro" id="IPR013096">
    <property type="entry name" value="Cupin_2"/>
</dbReference>
<comment type="caution">
    <text evidence="3">The sequence shown here is derived from an EMBL/GenBank/DDBJ whole genome shotgun (WGS) entry which is preliminary data.</text>
</comment>
<dbReference type="InterPro" id="IPR014710">
    <property type="entry name" value="RmlC-like_jellyroll"/>
</dbReference>
<dbReference type="Pfam" id="PF01381">
    <property type="entry name" value="HTH_3"/>
    <property type="match status" value="1"/>
</dbReference>
<evidence type="ECO:0000313" key="4">
    <source>
        <dbReference type="Proteomes" id="UP000598775"/>
    </source>
</evidence>
<keyword evidence="4" id="KW-1185">Reference proteome</keyword>
<feature type="domain" description="HTH cro/C1-type" evidence="2">
    <location>
        <begin position="19"/>
        <end position="73"/>
    </location>
</feature>
<dbReference type="CDD" id="cd02209">
    <property type="entry name" value="cupin_XRE_C"/>
    <property type="match status" value="1"/>
</dbReference>
<evidence type="ECO:0000313" key="3">
    <source>
        <dbReference type="EMBL" id="GGF38375.1"/>
    </source>
</evidence>
<dbReference type="AlphaFoldDB" id="A0A917BGM6"/>
<evidence type="ECO:0000259" key="2">
    <source>
        <dbReference type="PROSITE" id="PS50943"/>
    </source>
</evidence>
<name>A0A917BGM6_9MICO</name>
<dbReference type="SMART" id="SM00530">
    <property type="entry name" value="HTH_XRE"/>
    <property type="match status" value="1"/>
</dbReference>
<dbReference type="CDD" id="cd00093">
    <property type="entry name" value="HTH_XRE"/>
    <property type="match status" value="1"/>
</dbReference>
<dbReference type="SUPFAM" id="SSF47413">
    <property type="entry name" value="lambda repressor-like DNA-binding domains"/>
    <property type="match status" value="1"/>
</dbReference>